<feature type="domain" description="DUF1585" evidence="2">
    <location>
        <begin position="745"/>
        <end position="818"/>
    </location>
</feature>
<feature type="domain" description="DUF1587" evidence="3">
    <location>
        <begin position="138"/>
        <end position="199"/>
    </location>
</feature>
<evidence type="ECO:0000259" key="3">
    <source>
        <dbReference type="Pfam" id="PF07626"/>
    </source>
</evidence>
<evidence type="ECO:0000259" key="2">
    <source>
        <dbReference type="Pfam" id="PF07624"/>
    </source>
</evidence>
<gene>
    <name evidence="8" type="ORF">CA85_41330</name>
</gene>
<feature type="chain" id="PRO_5022862053" evidence="1">
    <location>
        <begin position="42"/>
        <end position="821"/>
    </location>
</feature>
<dbReference type="Pfam" id="PF07624">
    <property type="entry name" value="PSD2"/>
    <property type="match status" value="1"/>
</dbReference>
<dbReference type="InterPro" id="IPR013039">
    <property type="entry name" value="DUF1588"/>
</dbReference>
<dbReference type="InterPro" id="IPR011429">
    <property type="entry name" value="Cyt_c_Planctomycete-type"/>
</dbReference>
<dbReference type="InterPro" id="IPR013036">
    <property type="entry name" value="DUF1587"/>
</dbReference>
<sequence precursor="true">MLKPLEVTEPTNFKEAFSFSFATLRGICCLLLFGVAANANAAGPPASIAEFLDLNCTGCHDASTHEGGLDLDSLTLTLEDPDNFHLWQRVFDRVGTGEMPPDEDLDQEETTPFLASLHQRLKATDSARIASEGRVSARRLTRSQYERNVCELLAIDIPLRDFLPEESYTRIFDTVSKSQQVSDHSMAAYLQAADAALEASFNRLLTETEPLNVRLDWNQLRRDEERTDREPEGRPQHQDIVSWSTRKNFYGRMPATSVPTTGRYRVRMRVRSVHPPDAGRVWCSVQSGVCNATASTMYWVGSFEATGETSEYELEAWIREGHMLRVVPNDRGLRQVPVPMIDDPAGTVEPLGMPGVSIKWIEIRRVEADRADVQRALLGDLELRRIATDVSEDDQHEPQRFEIESKNPEQDLRNTVESFAQRAFRRPVTQAELRPTIEFALKRLQDEGSMLDALRAAYRTILCSPQFLYFEEAPGVLDDYALANRLSHFLWGIGPDEELRQWAAAGRLSDPAELRRQTDRLLDDSRSKIFVEEFTDQWLMLHEINSTTPDSKLYPEYDDVLHHTLPMETYAFVHGLIEHDLPVRNIVDSDFTFLNSRLARHYDIEWPGGMGMQRVKLGPLSRRGGIITHASVLKVTANGTTTSPIIRGVWMLERVMGEHIPPPPANVSAVEPDIRGATSIRDQIDKHKSLDSCAACHVKIDPPGFALESYDVIGGWRERYRAVSSGKGKKWVDGMPVDPSHEFASGESFDSIEGLKQIVSSRPEQLARALATHLATYSTGAAPTFADRETLDAIVAATESTNYGVRSLIHEVIQSSLFQQK</sequence>
<evidence type="ECO:0000259" key="6">
    <source>
        <dbReference type="Pfam" id="PF07635"/>
    </source>
</evidence>
<evidence type="ECO:0000256" key="1">
    <source>
        <dbReference type="SAM" id="SignalP"/>
    </source>
</evidence>
<evidence type="ECO:0000313" key="8">
    <source>
        <dbReference type="EMBL" id="TWT56599.1"/>
    </source>
</evidence>
<protein>
    <submittedName>
        <fullName evidence="8">Planctomycete cytochrome C</fullName>
    </submittedName>
</protein>
<feature type="domain" description="DUF1588" evidence="4">
    <location>
        <begin position="623"/>
        <end position="719"/>
    </location>
</feature>
<feature type="domain" description="Cytochrome C Planctomycete-type" evidence="6">
    <location>
        <begin position="56"/>
        <end position="103"/>
    </location>
</feature>
<keyword evidence="9" id="KW-1185">Reference proteome</keyword>
<evidence type="ECO:0000259" key="7">
    <source>
        <dbReference type="Pfam" id="PF07637"/>
    </source>
</evidence>
<dbReference type="Proteomes" id="UP000318053">
    <property type="component" value="Unassembled WGS sequence"/>
</dbReference>
<keyword evidence="1" id="KW-0732">Signal</keyword>
<dbReference type="AlphaFoldDB" id="A0A5C5X1W4"/>
<feature type="domain" description="DUF1595" evidence="7">
    <location>
        <begin position="412"/>
        <end position="472"/>
    </location>
</feature>
<dbReference type="InterPro" id="IPR013043">
    <property type="entry name" value="DUF1595"/>
</dbReference>
<evidence type="ECO:0000259" key="5">
    <source>
        <dbReference type="Pfam" id="PF07631"/>
    </source>
</evidence>
<evidence type="ECO:0000259" key="4">
    <source>
        <dbReference type="Pfam" id="PF07627"/>
    </source>
</evidence>
<feature type="signal peptide" evidence="1">
    <location>
        <begin position="1"/>
        <end position="41"/>
    </location>
</feature>
<dbReference type="Pfam" id="PF07627">
    <property type="entry name" value="PSCyt3"/>
    <property type="match status" value="1"/>
</dbReference>
<evidence type="ECO:0000313" key="9">
    <source>
        <dbReference type="Proteomes" id="UP000318053"/>
    </source>
</evidence>
<comment type="caution">
    <text evidence="8">The sequence shown here is derived from an EMBL/GenBank/DDBJ whole genome shotgun (WGS) entry which is preliminary data.</text>
</comment>
<reference evidence="8 9" key="1">
    <citation type="submission" date="2019-02" db="EMBL/GenBank/DDBJ databases">
        <title>Deep-cultivation of Planctomycetes and their phenomic and genomic characterization uncovers novel biology.</title>
        <authorList>
            <person name="Wiegand S."/>
            <person name="Jogler M."/>
            <person name="Boedeker C."/>
            <person name="Pinto D."/>
            <person name="Vollmers J."/>
            <person name="Rivas-Marin E."/>
            <person name="Kohn T."/>
            <person name="Peeters S.H."/>
            <person name="Heuer A."/>
            <person name="Rast P."/>
            <person name="Oberbeckmann S."/>
            <person name="Bunk B."/>
            <person name="Jeske O."/>
            <person name="Meyerdierks A."/>
            <person name="Storesund J.E."/>
            <person name="Kallscheuer N."/>
            <person name="Luecker S."/>
            <person name="Lage O.M."/>
            <person name="Pohl T."/>
            <person name="Merkel B.J."/>
            <person name="Hornburger P."/>
            <person name="Mueller R.-W."/>
            <person name="Bruemmer F."/>
            <person name="Labrenz M."/>
            <person name="Spormann A.M."/>
            <person name="Op Den Camp H."/>
            <person name="Overmann J."/>
            <person name="Amann R."/>
            <person name="Jetten M.S.M."/>
            <person name="Mascher T."/>
            <person name="Medema M.H."/>
            <person name="Devos D.P."/>
            <person name="Kaster A.-K."/>
            <person name="Ovreas L."/>
            <person name="Rohde M."/>
            <person name="Galperin M.Y."/>
            <person name="Jogler C."/>
        </authorList>
    </citation>
    <scope>NUCLEOTIDE SEQUENCE [LARGE SCALE GENOMIC DNA]</scope>
    <source>
        <strain evidence="8 9">CA85</strain>
    </source>
</reference>
<name>A0A5C5X1W4_9BACT</name>
<dbReference type="Pfam" id="PF07637">
    <property type="entry name" value="PSD5"/>
    <property type="match status" value="1"/>
</dbReference>
<dbReference type="InterPro" id="IPR011478">
    <property type="entry name" value="DUF1585"/>
</dbReference>
<dbReference type="Pfam" id="PF07626">
    <property type="entry name" value="PSD3"/>
    <property type="match status" value="1"/>
</dbReference>
<organism evidence="8 9">
    <name type="scientific">Allorhodopirellula solitaria</name>
    <dbReference type="NCBI Taxonomy" id="2527987"/>
    <lineage>
        <taxon>Bacteria</taxon>
        <taxon>Pseudomonadati</taxon>
        <taxon>Planctomycetota</taxon>
        <taxon>Planctomycetia</taxon>
        <taxon>Pirellulales</taxon>
        <taxon>Pirellulaceae</taxon>
        <taxon>Allorhodopirellula</taxon>
    </lineage>
</organism>
<feature type="domain" description="DUF1592" evidence="5">
    <location>
        <begin position="477"/>
        <end position="604"/>
    </location>
</feature>
<dbReference type="Pfam" id="PF07631">
    <property type="entry name" value="PSD4"/>
    <property type="match status" value="1"/>
</dbReference>
<dbReference type="InterPro" id="IPR013042">
    <property type="entry name" value="DUF1592"/>
</dbReference>
<dbReference type="Pfam" id="PF07635">
    <property type="entry name" value="PSCyt1"/>
    <property type="match status" value="1"/>
</dbReference>
<accession>A0A5C5X1W4</accession>
<proteinExistence type="predicted"/>
<dbReference type="EMBL" id="SJPK01000012">
    <property type="protein sequence ID" value="TWT56599.1"/>
    <property type="molecule type" value="Genomic_DNA"/>
</dbReference>